<evidence type="ECO:0000256" key="3">
    <source>
        <dbReference type="PROSITE-ProRule" id="PRU01191"/>
    </source>
</evidence>
<evidence type="ECO:0000256" key="2">
    <source>
        <dbReference type="ARBA" id="ARBA00023163"/>
    </source>
</evidence>
<proteinExistence type="inferred from homology"/>
<evidence type="ECO:0000256" key="1">
    <source>
        <dbReference type="ARBA" id="ARBA00023015"/>
    </source>
</evidence>
<protein>
    <recommendedName>
        <fullName evidence="6">Scarecrow-like protein 9</fullName>
    </recommendedName>
</protein>
<accession>A0AAD5Z7C2</accession>
<dbReference type="EMBL" id="JAMRDG010000002">
    <property type="protein sequence ID" value="KAJ3688213.1"/>
    <property type="molecule type" value="Genomic_DNA"/>
</dbReference>
<comment type="caution">
    <text evidence="4">The sequence shown here is derived from an EMBL/GenBank/DDBJ whole genome shotgun (WGS) entry which is preliminary data.</text>
</comment>
<evidence type="ECO:0008006" key="6">
    <source>
        <dbReference type="Google" id="ProtNLM"/>
    </source>
</evidence>
<dbReference type="InterPro" id="IPR005202">
    <property type="entry name" value="TF_GRAS"/>
</dbReference>
<gene>
    <name evidence="4" type="ORF">LUZ61_017377</name>
</gene>
<reference evidence="4 5" key="1">
    <citation type="journal article" date="2022" name="Cell">
        <title>Repeat-based holocentromeres influence genome architecture and karyotype evolution.</title>
        <authorList>
            <person name="Hofstatter P.G."/>
            <person name="Thangavel G."/>
            <person name="Lux T."/>
            <person name="Neumann P."/>
            <person name="Vondrak T."/>
            <person name="Novak P."/>
            <person name="Zhang M."/>
            <person name="Costa L."/>
            <person name="Castellani M."/>
            <person name="Scott A."/>
            <person name="Toegelov H."/>
            <person name="Fuchs J."/>
            <person name="Mata-Sucre Y."/>
            <person name="Dias Y."/>
            <person name="Vanzela A.L.L."/>
            <person name="Huettel B."/>
            <person name="Almeida C.C.S."/>
            <person name="Simkova H."/>
            <person name="Souza G."/>
            <person name="Pedrosa-Harand A."/>
            <person name="Macas J."/>
            <person name="Mayer K.F.X."/>
            <person name="Houben A."/>
            <person name="Marques A."/>
        </authorList>
    </citation>
    <scope>NUCLEOTIDE SEQUENCE [LARGE SCALE GENOMIC DNA]</scope>
    <source>
        <strain evidence="4">RhyTen1mFocal</strain>
    </source>
</reference>
<organism evidence="4 5">
    <name type="scientific">Rhynchospora tenuis</name>
    <dbReference type="NCBI Taxonomy" id="198213"/>
    <lineage>
        <taxon>Eukaryota</taxon>
        <taxon>Viridiplantae</taxon>
        <taxon>Streptophyta</taxon>
        <taxon>Embryophyta</taxon>
        <taxon>Tracheophyta</taxon>
        <taxon>Spermatophyta</taxon>
        <taxon>Magnoliopsida</taxon>
        <taxon>Liliopsida</taxon>
        <taxon>Poales</taxon>
        <taxon>Cyperaceae</taxon>
        <taxon>Cyperoideae</taxon>
        <taxon>Rhynchosporeae</taxon>
        <taxon>Rhynchospora</taxon>
    </lineage>
</organism>
<dbReference type="Proteomes" id="UP001210211">
    <property type="component" value="Unassembled WGS sequence"/>
</dbReference>
<name>A0AAD5Z7C2_9POAL</name>
<dbReference type="Pfam" id="PF03514">
    <property type="entry name" value="GRAS"/>
    <property type="match status" value="1"/>
</dbReference>
<feature type="region of interest" description="Leucine repeat I (LRI)" evidence="3">
    <location>
        <begin position="326"/>
        <end position="386"/>
    </location>
</feature>
<sequence length="706" mass="80251">MASYFNFCKLSDTMNALLHDDRLSEHDNSCSTTEESQLFGVSSHKAPHACSDKCADCNTAKEPMIRYDIFRQAIDDLSSNAPFSYIRQMLLGKDVDEKISTHEEELALLATEKAFLDILREEYSSPNEPLVYGSPNLKKSVVSTENEISNCDGKHGSVENGFGDDAPSCNPSLTSEGLTSALSLESFTAQQIQKGVEEAMKFIPNIGEFFVNRESSDIDSLDQTKTETHFAKKDERDQVSKTKKNTYRNGLDQLEIQSQKQILAYSDEAIRNEKFDEVVLLGDQKYTAEDTMLRVTMQKRIRDKSHRNEARPCLPTCEMDQTKESVDLLSLLIQCSQAVSSNDHSLATELISKIKKHTSPFGDSSQRLAYYFVGGLEARLAGTANEIYRRRIFEKSTVNDILKAVRMYFVASPCRRALIHFPNQTILNNIPKDAQKVHIINYGIILGFQWPPFFEHFSKLKSTGPIIRITAIEVPEPGFRPRKRVELVGRRLAYYAKSFNVPFEYECIASKWEDVTVEDLNIANDEVVIVNCITHSELLSDEATAADSDSPRDIFLKTVRKIKPRMFIHGIINGSYNSTNFPTRFRSALLHFSSLFDMLDSTLPRDNPERLSIESNMLMPVALNAIACEGPCRIERPETYKQWHARKLRAGLVPLPVDSMIKKNLKDFVRKNYHQDFVIDDDIGWLLLGWKGRILYGFTTWKSKEV</sequence>
<comment type="similarity">
    <text evidence="3">Belongs to the GRAS family.</text>
</comment>
<evidence type="ECO:0000313" key="4">
    <source>
        <dbReference type="EMBL" id="KAJ3688213.1"/>
    </source>
</evidence>
<dbReference type="PANTHER" id="PTHR31636">
    <property type="entry name" value="OSJNBA0084A10.13 PROTEIN-RELATED"/>
    <property type="match status" value="1"/>
</dbReference>
<keyword evidence="2" id="KW-0804">Transcription</keyword>
<dbReference type="AlphaFoldDB" id="A0AAD5Z7C2"/>
<keyword evidence="1" id="KW-0805">Transcription regulation</keyword>
<evidence type="ECO:0000313" key="5">
    <source>
        <dbReference type="Proteomes" id="UP001210211"/>
    </source>
</evidence>
<dbReference type="PROSITE" id="PS50985">
    <property type="entry name" value="GRAS"/>
    <property type="match status" value="1"/>
</dbReference>
<comment type="caution">
    <text evidence="3">Lacks conserved residue(s) required for the propagation of feature annotation.</text>
</comment>
<feature type="region of interest" description="Leucine repeat II (LRII)" evidence="3">
    <location>
        <begin position="487"/>
        <end position="519"/>
    </location>
</feature>
<feature type="region of interest" description="SAW" evidence="3">
    <location>
        <begin position="627"/>
        <end position="702"/>
    </location>
</feature>
<keyword evidence="5" id="KW-1185">Reference proteome</keyword>